<evidence type="ECO:0000256" key="1">
    <source>
        <dbReference type="ARBA" id="ARBA00004167"/>
    </source>
</evidence>
<dbReference type="InterPro" id="IPR013783">
    <property type="entry name" value="Ig-like_fold"/>
</dbReference>
<dbReference type="InterPro" id="IPR036179">
    <property type="entry name" value="Ig-like_dom_sf"/>
</dbReference>
<dbReference type="PANTHER" id="PTHR21462:SF2">
    <property type="entry name" value="CELL SURFACE GLYCOPROTEIN CD200 RECEPTOR 2"/>
    <property type="match status" value="1"/>
</dbReference>
<dbReference type="GO" id="GO:0150077">
    <property type="term" value="P:regulation of neuroinflammatory response"/>
    <property type="evidence" value="ECO:0007669"/>
    <property type="project" value="InterPro"/>
</dbReference>
<dbReference type="GO" id="GO:0038023">
    <property type="term" value="F:signaling receptor activity"/>
    <property type="evidence" value="ECO:0007669"/>
    <property type="project" value="InterPro"/>
</dbReference>
<dbReference type="InterPro" id="IPR013162">
    <property type="entry name" value="CD80_C2-set"/>
</dbReference>
<evidence type="ECO:0000313" key="12">
    <source>
        <dbReference type="Proteomes" id="UP000829720"/>
    </source>
</evidence>
<evidence type="ECO:0000256" key="3">
    <source>
        <dbReference type="ARBA" id="ARBA00022692"/>
    </source>
</evidence>
<dbReference type="Proteomes" id="UP000829720">
    <property type="component" value="Unassembled WGS sequence"/>
</dbReference>
<evidence type="ECO:0000313" key="11">
    <source>
        <dbReference type="EMBL" id="KAI1885042.1"/>
    </source>
</evidence>
<dbReference type="InterPro" id="IPR040012">
    <property type="entry name" value="CD200R"/>
</dbReference>
<evidence type="ECO:0000256" key="9">
    <source>
        <dbReference type="SAM" id="Phobius"/>
    </source>
</evidence>
<dbReference type="PANTHER" id="PTHR21462">
    <property type="entry name" value="CELL SURFACE GLYCOPROTEIN OX2 RECEPTOR PRECURSOR"/>
    <property type="match status" value="1"/>
</dbReference>
<feature type="transmembrane region" description="Helical" evidence="9">
    <location>
        <begin position="254"/>
        <end position="273"/>
    </location>
</feature>
<dbReference type="OrthoDB" id="8915654at2759"/>
<name>A0A8T3CND4_9TELE</name>
<dbReference type="AlphaFoldDB" id="A0A8T3CND4"/>
<keyword evidence="6" id="KW-1015">Disulfide bond</keyword>
<evidence type="ECO:0000259" key="10">
    <source>
        <dbReference type="PROSITE" id="PS50835"/>
    </source>
</evidence>
<evidence type="ECO:0000256" key="2">
    <source>
        <dbReference type="ARBA" id="ARBA00008215"/>
    </source>
</evidence>
<accession>A0A8T3CND4</accession>
<proteinExistence type="inferred from homology"/>
<keyword evidence="4 9" id="KW-1133">Transmembrane helix</keyword>
<evidence type="ECO:0000256" key="6">
    <source>
        <dbReference type="ARBA" id="ARBA00023157"/>
    </source>
</evidence>
<comment type="subcellular location">
    <subcellularLocation>
        <location evidence="1">Membrane</location>
        <topology evidence="1">Single-pass membrane protein</topology>
    </subcellularLocation>
</comment>
<feature type="domain" description="Ig-like" evidence="10">
    <location>
        <begin position="39"/>
        <end position="147"/>
    </location>
</feature>
<evidence type="ECO:0000256" key="8">
    <source>
        <dbReference type="ARBA" id="ARBA00023180"/>
    </source>
</evidence>
<sequence>MSSMQSEMISVVDGIAVASLLLWHGVLGVYVTPTVSQGPTSTKLMFTEFRSETYYLGRSVDLTCTNKTWEEMIHTIWKLKTKTVQCTIASTYELNDYDSCIDGKVLKKSPSGGSYLQIPKFSLSDEGIYDCETVYRGGSYSAQIIVSAEVPPRVSTRVEVRGGQREAVCTAAGGKPAASISWRNTWNSSVTQSSIQNSDGSFTVESRFILPDPVSAENLNCTVTHPSWREGNTEAIHTSNLGEPTASFMLQNSVISICSVILLCGLLTACFIVKTSLRKCSYRVRRPVSHVYR</sequence>
<keyword evidence="12" id="KW-1185">Reference proteome</keyword>
<protein>
    <recommendedName>
        <fullName evidence="10">Ig-like domain-containing protein</fullName>
    </recommendedName>
</protein>
<feature type="domain" description="Ig-like" evidence="10">
    <location>
        <begin position="152"/>
        <end position="242"/>
    </location>
</feature>
<keyword evidence="3 9" id="KW-0812">Transmembrane</keyword>
<dbReference type="GO" id="GO:0016020">
    <property type="term" value="C:membrane"/>
    <property type="evidence" value="ECO:0007669"/>
    <property type="project" value="UniProtKB-SubCell"/>
</dbReference>
<dbReference type="Pfam" id="PF08205">
    <property type="entry name" value="C2-set_2"/>
    <property type="match status" value="1"/>
</dbReference>
<dbReference type="SUPFAM" id="SSF48726">
    <property type="entry name" value="Immunoglobulin"/>
    <property type="match status" value="2"/>
</dbReference>
<evidence type="ECO:0000256" key="5">
    <source>
        <dbReference type="ARBA" id="ARBA00023136"/>
    </source>
</evidence>
<keyword evidence="7" id="KW-0675">Receptor</keyword>
<organism evidence="11 12">
    <name type="scientific">Albula goreensis</name>
    <dbReference type="NCBI Taxonomy" id="1534307"/>
    <lineage>
        <taxon>Eukaryota</taxon>
        <taxon>Metazoa</taxon>
        <taxon>Chordata</taxon>
        <taxon>Craniata</taxon>
        <taxon>Vertebrata</taxon>
        <taxon>Euteleostomi</taxon>
        <taxon>Actinopterygii</taxon>
        <taxon>Neopterygii</taxon>
        <taxon>Teleostei</taxon>
        <taxon>Albuliformes</taxon>
        <taxon>Albulidae</taxon>
        <taxon>Albula</taxon>
    </lineage>
</organism>
<reference evidence="11" key="1">
    <citation type="submission" date="2021-01" db="EMBL/GenBank/DDBJ databases">
        <authorList>
            <person name="Zahm M."/>
            <person name="Roques C."/>
            <person name="Cabau C."/>
            <person name="Klopp C."/>
            <person name="Donnadieu C."/>
            <person name="Jouanno E."/>
            <person name="Lampietro C."/>
            <person name="Louis A."/>
            <person name="Herpin A."/>
            <person name="Echchiki A."/>
            <person name="Berthelot C."/>
            <person name="Parey E."/>
            <person name="Roest-Crollius H."/>
            <person name="Braasch I."/>
            <person name="Postlethwait J."/>
            <person name="Bobe J."/>
            <person name="Montfort J."/>
            <person name="Bouchez O."/>
            <person name="Begum T."/>
            <person name="Mejri S."/>
            <person name="Adams A."/>
            <person name="Chen W.-J."/>
            <person name="Guiguen Y."/>
        </authorList>
    </citation>
    <scope>NUCLEOTIDE SEQUENCE</scope>
    <source>
        <tissue evidence="11">Blood</tissue>
    </source>
</reference>
<comment type="similarity">
    <text evidence="2">Belongs to the CD200R family.</text>
</comment>
<keyword evidence="8" id="KW-0325">Glycoprotein</keyword>
<comment type="caution">
    <text evidence="11">The sequence shown here is derived from an EMBL/GenBank/DDBJ whole genome shotgun (WGS) entry which is preliminary data.</text>
</comment>
<evidence type="ECO:0000256" key="4">
    <source>
        <dbReference type="ARBA" id="ARBA00022989"/>
    </source>
</evidence>
<dbReference type="Gene3D" id="2.60.40.10">
    <property type="entry name" value="Immunoglobulins"/>
    <property type="match status" value="2"/>
</dbReference>
<dbReference type="InterPro" id="IPR007110">
    <property type="entry name" value="Ig-like_dom"/>
</dbReference>
<dbReference type="EMBL" id="JAERUA010000021">
    <property type="protein sequence ID" value="KAI1885042.1"/>
    <property type="molecule type" value="Genomic_DNA"/>
</dbReference>
<dbReference type="GO" id="GO:0009986">
    <property type="term" value="C:cell surface"/>
    <property type="evidence" value="ECO:0007669"/>
    <property type="project" value="UniProtKB-ARBA"/>
</dbReference>
<evidence type="ECO:0000256" key="7">
    <source>
        <dbReference type="ARBA" id="ARBA00023170"/>
    </source>
</evidence>
<gene>
    <name evidence="11" type="ORF">AGOR_G00216110</name>
</gene>
<dbReference type="PROSITE" id="PS50835">
    <property type="entry name" value="IG_LIKE"/>
    <property type="match status" value="2"/>
</dbReference>
<keyword evidence="5 9" id="KW-0472">Membrane</keyword>